<accession>A0AA97AHI9</accession>
<sequence>MPSLSLLSTLLNQFQSRYPMGCLCAELLTIHEGHYVVRALVQLAGTTLATGMAAAPEIESAEDRAKLRALEAIGLGTSASALPPVSSSFLPLPLDANSPKSTASTQTQSVDQLHQPQEAKLGKANLALSAESLSAEPLSAEPLSAEHDASHEIQPVEKVAKPASVAPPLDSLTEEVPYSGEITTGDQGYFSRHSELASLMSSTSPVRSSAAMADNELAEIHANQFAAKATNTVTGGDEIKTTGTPRAAKTEKSSKRKSDAFELPPVPPPQNTSDRSEEIMKIGIEMKRLGWSTEQGREYLKRTYGKRSRQELDDAELLDFLHYLEGQPSPLQTPF</sequence>
<dbReference type="EMBL" id="CP053586">
    <property type="protein sequence ID" value="WNZ24584.1"/>
    <property type="molecule type" value="Genomic_DNA"/>
</dbReference>
<feature type="region of interest" description="Disordered" evidence="1">
    <location>
        <begin position="235"/>
        <end position="276"/>
    </location>
</feature>
<gene>
    <name evidence="2" type="ORF">HJG54_18145</name>
</gene>
<dbReference type="AlphaFoldDB" id="A0AA97AHI9"/>
<organism evidence="2">
    <name type="scientific">Leptolyngbya sp. NK1-12</name>
    <dbReference type="NCBI Taxonomy" id="2547451"/>
    <lineage>
        <taxon>Bacteria</taxon>
        <taxon>Bacillati</taxon>
        <taxon>Cyanobacteriota</taxon>
        <taxon>Cyanophyceae</taxon>
        <taxon>Leptolyngbyales</taxon>
        <taxon>Leptolyngbyaceae</taxon>
        <taxon>Leptolyngbya group</taxon>
        <taxon>Leptolyngbya</taxon>
    </lineage>
</organism>
<evidence type="ECO:0000256" key="1">
    <source>
        <dbReference type="SAM" id="MobiDB-lite"/>
    </source>
</evidence>
<protein>
    <submittedName>
        <fullName evidence="2">Uncharacterized protein</fullName>
    </submittedName>
</protein>
<name>A0AA97AHI9_9CYAN</name>
<proteinExistence type="predicted"/>
<evidence type="ECO:0000313" key="2">
    <source>
        <dbReference type="EMBL" id="WNZ24584.1"/>
    </source>
</evidence>
<feature type="compositionally biased region" description="Basic and acidic residues" evidence="1">
    <location>
        <begin position="248"/>
        <end position="260"/>
    </location>
</feature>
<dbReference type="RefSeq" id="WP_316430452.1">
    <property type="nucleotide sequence ID" value="NZ_CP053586.1"/>
</dbReference>
<feature type="compositionally biased region" description="Basic and acidic residues" evidence="1">
    <location>
        <begin position="144"/>
        <end position="160"/>
    </location>
</feature>
<feature type="region of interest" description="Disordered" evidence="1">
    <location>
        <begin position="137"/>
        <end position="164"/>
    </location>
</feature>
<reference evidence="2" key="1">
    <citation type="submission" date="2020-05" db="EMBL/GenBank/DDBJ databases">
        <authorList>
            <person name="Zhu T."/>
            <person name="Keshari N."/>
            <person name="Lu X."/>
        </authorList>
    </citation>
    <scope>NUCLEOTIDE SEQUENCE</scope>
    <source>
        <strain evidence="2">NK1-12</strain>
    </source>
</reference>